<dbReference type="AlphaFoldDB" id="A0A1E7F9U9"/>
<organism evidence="4 5">
    <name type="scientific">Fragilariopsis cylindrus CCMP1102</name>
    <dbReference type="NCBI Taxonomy" id="635003"/>
    <lineage>
        <taxon>Eukaryota</taxon>
        <taxon>Sar</taxon>
        <taxon>Stramenopiles</taxon>
        <taxon>Ochrophyta</taxon>
        <taxon>Bacillariophyta</taxon>
        <taxon>Bacillariophyceae</taxon>
        <taxon>Bacillariophycidae</taxon>
        <taxon>Bacillariales</taxon>
        <taxon>Bacillariaceae</taxon>
        <taxon>Fragilariopsis</taxon>
    </lineage>
</organism>
<dbReference type="PROSITE" id="PS50088">
    <property type="entry name" value="ANK_REPEAT"/>
    <property type="match status" value="2"/>
</dbReference>
<dbReference type="Proteomes" id="UP000095751">
    <property type="component" value="Unassembled WGS sequence"/>
</dbReference>
<dbReference type="EMBL" id="KV784360">
    <property type="protein sequence ID" value="OEU14952.1"/>
    <property type="molecule type" value="Genomic_DNA"/>
</dbReference>
<evidence type="ECO:0000313" key="5">
    <source>
        <dbReference type="Proteomes" id="UP000095751"/>
    </source>
</evidence>
<dbReference type="InterPro" id="IPR002110">
    <property type="entry name" value="Ankyrin_rpt"/>
</dbReference>
<accession>A0A1E7F9U9</accession>
<evidence type="ECO:0000256" key="3">
    <source>
        <dbReference type="PROSITE-ProRule" id="PRU00023"/>
    </source>
</evidence>
<gene>
    <name evidence="4" type="ORF">FRACYDRAFT_241511</name>
</gene>
<feature type="repeat" description="ANK" evidence="3">
    <location>
        <begin position="79"/>
        <end position="111"/>
    </location>
</feature>
<sequence>MFHYYDCSELLFRAVKDANFEEVNRLLSIASAATGTIFDIVNEEDDNGMTPLIEACISGDERIVRLLLDSGAKSQLWCAKHTPLRGAAICGHHHIIPILLNAGANPNLVSEGNRTPLMGACFLRENVPKEKRALCVKALFDCYPLDLDPTRRNSFGESALDLARIRGYEESIQILEKAMDRVA</sequence>
<dbReference type="SMART" id="SM00248">
    <property type="entry name" value="ANK"/>
    <property type="match status" value="2"/>
</dbReference>
<feature type="repeat" description="ANK" evidence="3">
    <location>
        <begin position="47"/>
        <end position="72"/>
    </location>
</feature>
<evidence type="ECO:0000256" key="2">
    <source>
        <dbReference type="ARBA" id="ARBA00023043"/>
    </source>
</evidence>
<dbReference type="InParanoid" id="A0A1E7F9U9"/>
<keyword evidence="2 3" id="KW-0040">ANK repeat</keyword>
<dbReference type="SUPFAM" id="SSF48403">
    <property type="entry name" value="Ankyrin repeat"/>
    <property type="match status" value="1"/>
</dbReference>
<dbReference type="InterPro" id="IPR036770">
    <property type="entry name" value="Ankyrin_rpt-contain_sf"/>
</dbReference>
<evidence type="ECO:0000256" key="1">
    <source>
        <dbReference type="ARBA" id="ARBA00022737"/>
    </source>
</evidence>
<keyword evidence="1" id="KW-0677">Repeat</keyword>
<reference evidence="4 5" key="1">
    <citation type="submission" date="2016-09" db="EMBL/GenBank/DDBJ databases">
        <title>Extensive genetic diversity and differential bi-allelic expression allows diatom success in the polar Southern Ocean.</title>
        <authorList>
            <consortium name="DOE Joint Genome Institute"/>
            <person name="Mock T."/>
            <person name="Otillar R.P."/>
            <person name="Strauss J."/>
            <person name="Dupont C."/>
            <person name="Frickenhaus S."/>
            <person name="Maumus F."/>
            <person name="Mcmullan M."/>
            <person name="Sanges R."/>
            <person name="Schmutz J."/>
            <person name="Toseland A."/>
            <person name="Valas R."/>
            <person name="Veluchamy A."/>
            <person name="Ward B.J."/>
            <person name="Allen A."/>
            <person name="Barry K."/>
            <person name="Falciatore A."/>
            <person name="Ferrante M."/>
            <person name="Fortunato A.E."/>
            <person name="Gloeckner G."/>
            <person name="Gruber A."/>
            <person name="Hipkin R."/>
            <person name="Janech M."/>
            <person name="Kroth P."/>
            <person name="Leese F."/>
            <person name="Lindquist E."/>
            <person name="Lyon B.R."/>
            <person name="Martin J."/>
            <person name="Mayer C."/>
            <person name="Parker M."/>
            <person name="Quesneville H."/>
            <person name="Raymond J."/>
            <person name="Uhlig C."/>
            <person name="Valentin K.U."/>
            <person name="Worden A.Z."/>
            <person name="Armbrust E.V."/>
            <person name="Bowler C."/>
            <person name="Green B."/>
            <person name="Moulton V."/>
            <person name="Van Oosterhout C."/>
            <person name="Grigoriev I."/>
        </authorList>
    </citation>
    <scope>NUCLEOTIDE SEQUENCE [LARGE SCALE GENOMIC DNA]</scope>
    <source>
        <strain evidence="4 5">CCMP1102</strain>
    </source>
</reference>
<protein>
    <submittedName>
        <fullName evidence="4">Ankyrin</fullName>
    </submittedName>
</protein>
<dbReference type="Pfam" id="PF00023">
    <property type="entry name" value="Ank"/>
    <property type="match status" value="1"/>
</dbReference>
<dbReference type="OrthoDB" id="79700at2759"/>
<dbReference type="Gene3D" id="1.25.40.20">
    <property type="entry name" value="Ankyrin repeat-containing domain"/>
    <property type="match status" value="1"/>
</dbReference>
<dbReference type="KEGG" id="fcy:FRACYDRAFT_241511"/>
<dbReference type="Pfam" id="PF12796">
    <property type="entry name" value="Ank_2"/>
    <property type="match status" value="1"/>
</dbReference>
<proteinExistence type="predicted"/>
<dbReference type="PROSITE" id="PS50297">
    <property type="entry name" value="ANK_REP_REGION"/>
    <property type="match status" value="1"/>
</dbReference>
<dbReference type="PANTHER" id="PTHR24171">
    <property type="entry name" value="ANKYRIN REPEAT DOMAIN-CONTAINING PROTEIN 39-RELATED"/>
    <property type="match status" value="1"/>
</dbReference>
<name>A0A1E7F9U9_9STRA</name>
<keyword evidence="5" id="KW-1185">Reference proteome</keyword>
<evidence type="ECO:0000313" key="4">
    <source>
        <dbReference type="EMBL" id="OEU14952.1"/>
    </source>
</evidence>